<accession>A0A822XIG0</accession>
<feature type="region of interest" description="Disordered" evidence="1">
    <location>
        <begin position="83"/>
        <end position="106"/>
    </location>
</feature>
<organism evidence="2 3">
    <name type="scientific">Nelumbo nucifera</name>
    <name type="common">Sacred lotus</name>
    <dbReference type="NCBI Taxonomy" id="4432"/>
    <lineage>
        <taxon>Eukaryota</taxon>
        <taxon>Viridiplantae</taxon>
        <taxon>Streptophyta</taxon>
        <taxon>Embryophyta</taxon>
        <taxon>Tracheophyta</taxon>
        <taxon>Spermatophyta</taxon>
        <taxon>Magnoliopsida</taxon>
        <taxon>Proteales</taxon>
        <taxon>Nelumbonaceae</taxon>
        <taxon>Nelumbo</taxon>
    </lineage>
</organism>
<comment type="caution">
    <text evidence="2">The sequence shown here is derived from an EMBL/GenBank/DDBJ whole genome shotgun (WGS) entry which is preliminary data.</text>
</comment>
<evidence type="ECO:0000256" key="1">
    <source>
        <dbReference type="SAM" id="MobiDB-lite"/>
    </source>
</evidence>
<gene>
    <name evidence="2" type="ORF">HUJ06_022777</name>
</gene>
<evidence type="ECO:0000313" key="3">
    <source>
        <dbReference type="Proteomes" id="UP000607653"/>
    </source>
</evidence>
<keyword evidence="3" id="KW-1185">Reference proteome</keyword>
<name>A0A822XIG0_NELNU</name>
<feature type="compositionally biased region" description="Polar residues" evidence="1">
    <location>
        <begin position="83"/>
        <end position="95"/>
    </location>
</feature>
<protein>
    <submittedName>
        <fullName evidence="2">Uncharacterized protein</fullName>
    </submittedName>
</protein>
<feature type="region of interest" description="Disordered" evidence="1">
    <location>
        <begin position="1"/>
        <end position="21"/>
    </location>
</feature>
<evidence type="ECO:0000313" key="2">
    <source>
        <dbReference type="EMBL" id="DAD21314.1"/>
    </source>
</evidence>
<dbReference type="AlphaFoldDB" id="A0A822XIG0"/>
<proteinExistence type="predicted"/>
<reference evidence="2 3" key="1">
    <citation type="journal article" date="2020" name="Mol. Biol. Evol.">
        <title>Distinct Expression and Methylation Patterns for Genes with Different Fates following a Single Whole-Genome Duplication in Flowering Plants.</title>
        <authorList>
            <person name="Shi T."/>
            <person name="Rahmani R.S."/>
            <person name="Gugger P.F."/>
            <person name="Wang M."/>
            <person name="Li H."/>
            <person name="Zhang Y."/>
            <person name="Li Z."/>
            <person name="Wang Q."/>
            <person name="Van de Peer Y."/>
            <person name="Marchal K."/>
            <person name="Chen J."/>
        </authorList>
    </citation>
    <scope>NUCLEOTIDE SEQUENCE [LARGE SCALE GENOMIC DNA]</scope>
    <source>
        <tissue evidence="2">Leaf</tissue>
    </source>
</reference>
<dbReference type="Proteomes" id="UP000607653">
    <property type="component" value="Unassembled WGS sequence"/>
</dbReference>
<dbReference type="EMBL" id="DUZY01000001">
    <property type="protein sequence ID" value="DAD21314.1"/>
    <property type="molecule type" value="Genomic_DNA"/>
</dbReference>
<sequence>MKKYVNPSINGATGKECNPVSTKTPQSQSICFTNDAKFVDLDPGHSFKAIQEQDSNPNLYPYTPSWCVDLPSLIDGSLRFLGQPNQTGSSSTLQRLTVRPAMSRSS</sequence>